<organism evidence="1 2">
    <name type="scientific">Paenibacillus oryzisoli</name>
    <dbReference type="NCBI Taxonomy" id="1850517"/>
    <lineage>
        <taxon>Bacteria</taxon>
        <taxon>Bacillati</taxon>
        <taxon>Bacillota</taxon>
        <taxon>Bacilli</taxon>
        <taxon>Bacillales</taxon>
        <taxon>Paenibacillaceae</taxon>
        <taxon>Paenibacillus</taxon>
    </lineage>
</organism>
<sequence length="126" mass="14839">MGKKLQSNGIWESSRFIGPEFKESIRLQQREHKRVPRTVLDLQEVQLISGLLSQSQMYKKIIQLTLYDEFQTRTLTGIVSRSQRDSFRLDSVDPFNGNEDSEWILYQDVIKAELSKEWTEDEMIDP</sequence>
<dbReference type="InterPro" id="IPR014962">
    <property type="entry name" value="YolD"/>
</dbReference>
<reference evidence="1 2" key="1">
    <citation type="submission" date="2016-05" db="EMBL/GenBank/DDBJ databases">
        <title>Paenibacillus sp. 1ZS3-15 nov., isolated from the rhizosphere soil.</title>
        <authorList>
            <person name="Zhang X.X."/>
            <person name="Zhang J."/>
        </authorList>
    </citation>
    <scope>NUCLEOTIDE SEQUENCE [LARGE SCALE GENOMIC DNA]</scope>
    <source>
        <strain evidence="1 2">1ZS3-15</strain>
    </source>
</reference>
<dbReference type="EMBL" id="LYPB01000049">
    <property type="protein sequence ID" value="OAS21381.1"/>
    <property type="molecule type" value="Genomic_DNA"/>
</dbReference>
<dbReference type="RefSeq" id="WP_068662952.1">
    <property type="nucleotide sequence ID" value="NZ_LYPB01000049.1"/>
</dbReference>
<dbReference type="Pfam" id="PF08863">
    <property type="entry name" value="YolD"/>
    <property type="match status" value="1"/>
</dbReference>
<evidence type="ECO:0000313" key="1">
    <source>
        <dbReference type="EMBL" id="OAS21381.1"/>
    </source>
</evidence>
<dbReference type="AlphaFoldDB" id="A0A198AK15"/>
<comment type="caution">
    <text evidence="1">The sequence shown here is derived from an EMBL/GenBank/DDBJ whole genome shotgun (WGS) entry which is preliminary data.</text>
</comment>
<name>A0A198AK15_9BACL</name>
<evidence type="ECO:0000313" key="2">
    <source>
        <dbReference type="Proteomes" id="UP000078454"/>
    </source>
</evidence>
<accession>A0A198AK15</accession>
<protein>
    <recommendedName>
        <fullName evidence="3">YolD-like family protein</fullName>
    </recommendedName>
</protein>
<proteinExistence type="predicted"/>
<gene>
    <name evidence="1" type="ORF">A8708_31430</name>
</gene>
<evidence type="ECO:0008006" key="3">
    <source>
        <dbReference type="Google" id="ProtNLM"/>
    </source>
</evidence>
<dbReference type="STRING" id="1850517.A8708_31430"/>
<dbReference type="Proteomes" id="UP000078454">
    <property type="component" value="Unassembled WGS sequence"/>
</dbReference>
<keyword evidence="2" id="KW-1185">Reference proteome</keyword>